<organism evidence="2 3">
    <name type="scientific">Eumeta variegata</name>
    <name type="common">Bagworm moth</name>
    <name type="synonym">Eumeta japonica</name>
    <dbReference type="NCBI Taxonomy" id="151549"/>
    <lineage>
        <taxon>Eukaryota</taxon>
        <taxon>Metazoa</taxon>
        <taxon>Ecdysozoa</taxon>
        <taxon>Arthropoda</taxon>
        <taxon>Hexapoda</taxon>
        <taxon>Insecta</taxon>
        <taxon>Pterygota</taxon>
        <taxon>Neoptera</taxon>
        <taxon>Endopterygota</taxon>
        <taxon>Lepidoptera</taxon>
        <taxon>Glossata</taxon>
        <taxon>Ditrysia</taxon>
        <taxon>Tineoidea</taxon>
        <taxon>Psychidae</taxon>
        <taxon>Oiketicinae</taxon>
        <taxon>Eumeta</taxon>
    </lineage>
</organism>
<dbReference type="AlphaFoldDB" id="A0A4C1VBV2"/>
<feature type="compositionally biased region" description="Basic and acidic residues" evidence="1">
    <location>
        <begin position="121"/>
        <end position="137"/>
    </location>
</feature>
<proteinExistence type="predicted"/>
<keyword evidence="3" id="KW-1185">Reference proteome</keyword>
<dbReference type="EMBL" id="BGZK01000299">
    <property type="protein sequence ID" value="GBP35085.1"/>
    <property type="molecule type" value="Genomic_DNA"/>
</dbReference>
<feature type="region of interest" description="Disordered" evidence="1">
    <location>
        <begin position="1"/>
        <end position="20"/>
    </location>
</feature>
<comment type="caution">
    <text evidence="2">The sequence shown here is derived from an EMBL/GenBank/DDBJ whole genome shotgun (WGS) entry which is preliminary data.</text>
</comment>
<protein>
    <submittedName>
        <fullName evidence="2">Uncharacterized protein</fullName>
    </submittedName>
</protein>
<evidence type="ECO:0000313" key="2">
    <source>
        <dbReference type="EMBL" id="GBP35085.1"/>
    </source>
</evidence>
<reference evidence="2 3" key="1">
    <citation type="journal article" date="2019" name="Commun. Biol.">
        <title>The bagworm genome reveals a unique fibroin gene that provides high tensile strength.</title>
        <authorList>
            <person name="Kono N."/>
            <person name="Nakamura H."/>
            <person name="Ohtoshi R."/>
            <person name="Tomita M."/>
            <person name="Numata K."/>
            <person name="Arakawa K."/>
        </authorList>
    </citation>
    <scope>NUCLEOTIDE SEQUENCE [LARGE SCALE GENOMIC DNA]</scope>
</reference>
<dbReference type="Proteomes" id="UP000299102">
    <property type="component" value="Unassembled WGS sequence"/>
</dbReference>
<sequence>MAWTDRRGRGASRRAPRQAPTGFDDLISRVHRLSFCRRSRIACPPKKRRQLPITAKRVESDRDAARAPLSRSLLNYRRYYSRLTVLVPKINITAVHVNILPCKDGCDKLLLKAYVKRNTTDRHRTRREAEQGPTERRVSHRRRRSASKWVSHTTATYRTLGRRARSAATVHGAHSHAGLHSTADATSVSPDSSPPQPLAGPHHKDGTRI</sequence>
<gene>
    <name evidence="2" type="ORF">EVAR_28282_1</name>
</gene>
<feature type="region of interest" description="Disordered" evidence="1">
    <location>
        <begin position="163"/>
        <end position="209"/>
    </location>
</feature>
<feature type="region of interest" description="Disordered" evidence="1">
    <location>
        <begin position="121"/>
        <end position="151"/>
    </location>
</feature>
<evidence type="ECO:0000313" key="3">
    <source>
        <dbReference type="Proteomes" id="UP000299102"/>
    </source>
</evidence>
<accession>A0A4C1VBV2</accession>
<evidence type="ECO:0000256" key="1">
    <source>
        <dbReference type="SAM" id="MobiDB-lite"/>
    </source>
</evidence>
<name>A0A4C1VBV2_EUMVA</name>